<feature type="region of interest" description="Disordered" evidence="1">
    <location>
        <begin position="74"/>
        <end position="98"/>
    </location>
</feature>
<organism evidence="2 3">
    <name type="scientific">Venturia nashicola</name>
    <dbReference type="NCBI Taxonomy" id="86259"/>
    <lineage>
        <taxon>Eukaryota</taxon>
        <taxon>Fungi</taxon>
        <taxon>Dikarya</taxon>
        <taxon>Ascomycota</taxon>
        <taxon>Pezizomycotina</taxon>
        <taxon>Dothideomycetes</taxon>
        <taxon>Pleosporomycetidae</taxon>
        <taxon>Venturiales</taxon>
        <taxon>Venturiaceae</taxon>
        <taxon>Venturia</taxon>
    </lineage>
</organism>
<evidence type="ECO:0000313" key="3">
    <source>
        <dbReference type="Proteomes" id="UP000298493"/>
    </source>
</evidence>
<proteinExistence type="predicted"/>
<evidence type="ECO:0000313" key="2">
    <source>
        <dbReference type="EMBL" id="TID20022.1"/>
    </source>
</evidence>
<comment type="caution">
    <text evidence="2">The sequence shown here is derived from an EMBL/GenBank/DDBJ whole genome shotgun (WGS) entry which is preliminary data.</text>
</comment>
<dbReference type="AlphaFoldDB" id="A0A4Z1NYX4"/>
<keyword evidence="3" id="KW-1185">Reference proteome</keyword>
<protein>
    <submittedName>
        <fullName evidence="2">Uncharacterized protein</fullName>
    </submittedName>
</protein>
<dbReference type="EMBL" id="SNSC02000011">
    <property type="protein sequence ID" value="TID20022.1"/>
    <property type="molecule type" value="Genomic_DNA"/>
</dbReference>
<feature type="compositionally biased region" description="Low complexity" evidence="1">
    <location>
        <begin position="82"/>
        <end position="97"/>
    </location>
</feature>
<reference evidence="2 3" key="1">
    <citation type="submission" date="2019-04" db="EMBL/GenBank/DDBJ databases">
        <title>High contiguity whole genome sequence and gene annotation resource for two Venturia nashicola isolates.</title>
        <authorList>
            <person name="Prokchorchik M."/>
            <person name="Won K."/>
            <person name="Lee Y."/>
            <person name="Choi E.D."/>
            <person name="Segonzac C."/>
            <person name="Sohn K.H."/>
        </authorList>
    </citation>
    <scope>NUCLEOTIDE SEQUENCE [LARGE SCALE GENOMIC DNA]</scope>
    <source>
        <strain evidence="2 3">PRI2</strain>
    </source>
</reference>
<gene>
    <name evidence="2" type="ORF">E6O75_ATG07482</name>
</gene>
<sequence>MAGNIDYSFINEIYEEIERRPPGIEARKLLVDTFIAAGLTDAVGDAVQELKTLCSNDPQVTEWYNAFCKSHESTPTNGLGSNGPSSKPSTSSDATSKYSFAKPSIPPIAAAVLPSDPTELASEKQKLITSYRDFRQKAITLLRDGNLLSNLLTKKGLPAKEDDDHKALELLRDGKITTVLRTRHLNLPTPTDGSSAKTNRPPDSVREVARKMKVDPSRAFDICIADLKTMIQWLNHTQPQSSINKDSLREAIAKRVRLMIVALPDNLHIHANTALMHIEHENSWKTYVNDETMYGDAIPDIPRENFYCTEDGYAWDMEELSQAITSNKGVMRNPLSKHMFTPGDIKGILSHPLGQSLAALEIDQHKLKQGVRPKTLEEMDRMVNVLMKDMAEDAMQSRLAVDEFLAYTATLPEAEQSALDNLRVPARDSHTGQAFDGTIGEAVRDAKANKLCFHKAGDFIRQASTHLRSQR</sequence>
<dbReference type="Proteomes" id="UP000298493">
    <property type="component" value="Unassembled WGS sequence"/>
</dbReference>
<evidence type="ECO:0000256" key="1">
    <source>
        <dbReference type="SAM" id="MobiDB-lite"/>
    </source>
</evidence>
<accession>A0A4Z1NYX4</accession>
<name>A0A4Z1NYX4_9PEZI</name>